<dbReference type="Pfam" id="PF08576">
    <property type="entry name" value="DUF1764"/>
    <property type="match status" value="1"/>
</dbReference>
<name>A0A177EDZ1_9MICR</name>
<dbReference type="Proteomes" id="UP000185944">
    <property type="component" value="Unassembled WGS sequence"/>
</dbReference>
<gene>
    <name evidence="1" type="ORF">NEDG_01282</name>
</gene>
<dbReference type="GeneID" id="93647632"/>
<dbReference type="PANTHER" id="PTHR34066:SF1">
    <property type="entry name" value="DUF1764 FAMILY PROTEIN"/>
    <property type="match status" value="1"/>
</dbReference>
<dbReference type="InterPro" id="IPR013885">
    <property type="entry name" value="DUF1764_euk"/>
</dbReference>
<organism evidence="1 2">
    <name type="scientific">Nematocida displodere</name>
    <dbReference type="NCBI Taxonomy" id="1805483"/>
    <lineage>
        <taxon>Eukaryota</taxon>
        <taxon>Fungi</taxon>
        <taxon>Fungi incertae sedis</taxon>
        <taxon>Microsporidia</taxon>
        <taxon>Nematocida</taxon>
    </lineage>
</organism>
<proteinExistence type="predicted"/>
<evidence type="ECO:0000313" key="1">
    <source>
        <dbReference type="EMBL" id="OAG29209.1"/>
    </source>
</evidence>
<evidence type="ECO:0000313" key="2">
    <source>
        <dbReference type="Proteomes" id="UP000185944"/>
    </source>
</evidence>
<dbReference type="AlphaFoldDB" id="A0A177EDZ1"/>
<comment type="caution">
    <text evidence="1">The sequence shown here is derived from an EMBL/GenBank/DDBJ whole genome shotgun (WGS) entry which is preliminary data.</text>
</comment>
<dbReference type="RefSeq" id="XP_067543888.1">
    <property type="nucleotide sequence ID" value="XM_067688700.1"/>
</dbReference>
<protein>
    <recommendedName>
        <fullName evidence="3">DUF1764 domain-containing protein</fullName>
    </recommendedName>
</protein>
<dbReference type="VEuPathDB" id="MicrosporidiaDB:NEDG_01282"/>
<reference evidence="1 2" key="1">
    <citation type="submission" date="2016-02" db="EMBL/GenBank/DDBJ databases">
        <title>Discovery of a natural microsporidian pathogen with a broad tissue tropism in Caenorhabditis elegans.</title>
        <authorList>
            <person name="Luallen R.J."/>
            <person name="Reinke A.W."/>
            <person name="Tong L."/>
            <person name="Botts M.R."/>
            <person name="Felix M.-A."/>
            <person name="Troemel E.R."/>
        </authorList>
    </citation>
    <scope>NUCLEOTIDE SEQUENCE [LARGE SCALE GENOMIC DNA]</scope>
    <source>
        <strain evidence="1 2">JUm2807</strain>
    </source>
</reference>
<evidence type="ECO:0008006" key="3">
    <source>
        <dbReference type="Google" id="ProtNLM"/>
    </source>
</evidence>
<accession>A0A177EDZ1</accession>
<dbReference type="OrthoDB" id="20835at2759"/>
<sequence length="73" mass="8390">MDEIDRLFKRSQAVEVPPKPLKKKEKGYNIRGDNIKVTEEYTEDGYRIYTEEELKIGRGGDSAACPLDCKCCF</sequence>
<dbReference type="EMBL" id="LTDL01000041">
    <property type="protein sequence ID" value="OAG29209.1"/>
    <property type="molecule type" value="Genomic_DNA"/>
</dbReference>
<dbReference type="PANTHER" id="PTHR34066">
    <property type="entry name" value="GROWTH FACTOR 2"/>
    <property type="match status" value="1"/>
</dbReference>
<keyword evidence="2" id="KW-1185">Reference proteome</keyword>